<evidence type="ECO:0000313" key="2">
    <source>
        <dbReference type="EMBL" id="KAG7099620.1"/>
    </source>
</evidence>
<feature type="compositionally biased region" description="Basic and acidic residues" evidence="1">
    <location>
        <begin position="170"/>
        <end position="179"/>
    </location>
</feature>
<evidence type="ECO:0000313" key="3">
    <source>
        <dbReference type="Proteomes" id="UP001049176"/>
    </source>
</evidence>
<organism evidence="2 3">
    <name type="scientific">Marasmius oreades</name>
    <name type="common">fairy-ring Marasmius</name>
    <dbReference type="NCBI Taxonomy" id="181124"/>
    <lineage>
        <taxon>Eukaryota</taxon>
        <taxon>Fungi</taxon>
        <taxon>Dikarya</taxon>
        <taxon>Basidiomycota</taxon>
        <taxon>Agaricomycotina</taxon>
        <taxon>Agaricomycetes</taxon>
        <taxon>Agaricomycetidae</taxon>
        <taxon>Agaricales</taxon>
        <taxon>Marasmiineae</taxon>
        <taxon>Marasmiaceae</taxon>
        <taxon>Marasmius</taxon>
    </lineage>
</organism>
<comment type="caution">
    <text evidence="2">The sequence shown here is derived from an EMBL/GenBank/DDBJ whole genome shotgun (WGS) entry which is preliminary data.</text>
</comment>
<dbReference type="KEGG" id="more:E1B28_001448"/>
<name>A0A9P7V3G4_9AGAR</name>
<feature type="region of interest" description="Disordered" evidence="1">
    <location>
        <begin position="157"/>
        <end position="218"/>
    </location>
</feature>
<accession>A0A9P7V3G4</accession>
<keyword evidence="3" id="KW-1185">Reference proteome</keyword>
<reference evidence="2" key="1">
    <citation type="journal article" date="2021" name="Genome Biol. Evol.">
        <title>The assembled and annotated genome of the fairy-ring fungus Marasmius oreades.</title>
        <authorList>
            <person name="Hiltunen M."/>
            <person name="Ament-Velasquez S.L."/>
            <person name="Johannesson H."/>
        </authorList>
    </citation>
    <scope>NUCLEOTIDE SEQUENCE</scope>
    <source>
        <strain evidence="2">03SP1</strain>
    </source>
</reference>
<dbReference type="AlphaFoldDB" id="A0A9P7V3G4"/>
<evidence type="ECO:0000256" key="1">
    <source>
        <dbReference type="SAM" id="MobiDB-lite"/>
    </source>
</evidence>
<dbReference type="OrthoDB" id="2537650at2759"/>
<feature type="region of interest" description="Disordered" evidence="1">
    <location>
        <begin position="17"/>
        <end position="44"/>
    </location>
</feature>
<protein>
    <submittedName>
        <fullName evidence="2">Uncharacterized protein</fullName>
    </submittedName>
</protein>
<gene>
    <name evidence="2" type="ORF">E1B28_001448</name>
</gene>
<feature type="compositionally biased region" description="Polar residues" evidence="1">
    <location>
        <begin position="319"/>
        <end position="330"/>
    </location>
</feature>
<dbReference type="EMBL" id="CM032181">
    <property type="protein sequence ID" value="KAG7099620.1"/>
    <property type="molecule type" value="Genomic_DNA"/>
</dbReference>
<feature type="compositionally biased region" description="Pro residues" evidence="1">
    <location>
        <begin position="290"/>
        <end position="302"/>
    </location>
</feature>
<sequence>MMLGSWFNRKELTENSDKFPTTLREPSPIQAFEEPRKYPPHSLAGQLSTPHDALFVDPAGTYTDGHSQKQPPIFDLSPTSAVLIAPGLDTLVDPFDGSVLGKMTLPDPNLTNENIPMGEEINQNEELWSHLSRVLELQSDIAKLHMGMEGIMGEYGKGKNKGKVTPNLGKNKDAMESRHKVTRISSVLDDPDHVGEDEGVEVGPKDDEEERRSREREEEFARLADQFEGRKEGINEIMLKLDDLSQALTEFHALQEPKVNFPPSRHSSVPIGSAPSSPTSMDHTRTTFTPIPPLTPIIPITPPSKTERIVSPSRLVDSPVSTTESTFAKR</sequence>
<proteinExistence type="predicted"/>
<dbReference type="RefSeq" id="XP_043016090.1">
    <property type="nucleotide sequence ID" value="XM_043147381.1"/>
</dbReference>
<feature type="region of interest" description="Disordered" evidence="1">
    <location>
        <begin position="258"/>
        <end position="330"/>
    </location>
</feature>
<dbReference type="Proteomes" id="UP001049176">
    <property type="component" value="Chromosome 1"/>
</dbReference>
<dbReference type="GeneID" id="66070524"/>